<evidence type="ECO:0000256" key="4">
    <source>
        <dbReference type="ARBA" id="ARBA00022847"/>
    </source>
</evidence>
<dbReference type="GO" id="GO:0005384">
    <property type="term" value="F:manganese ion transmembrane transporter activity"/>
    <property type="evidence" value="ECO:0007669"/>
    <property type="project" value="TreeGrafter"/>
</dbReference>
<dbReference type="PANTHER" id="PTHR11706:SF33">
    <property type="entry name" value="NATURAL RESISTANCE-ASSOCIATED MACROPHAGE PROTEIN 2"/>
    <property type="match status" value="1"/>
</dbReference>
<dbReference type="AlphaFoldDB" id="A0A7X0B199"/>
<dbReference type="GO" id="GO:0015293">
    <property type="term" value="F:symporter activity"/>
    <property type="evidence" value="ECO:0007669"/>
    <property type="project" value="UniProtKB-UniRule"/>
</dbReference>
<dbReference type="RefSeq" id="WP_184805496.1">
    <property type="nucleotide sequence ID" value="NZ_JACIIZ010000014.1"/>
</dbReference>
<dbReference type="GO" id="GO:0005886">
    <property type="term" value="C:plasma membrane"/>
    <property type="evidence" value="ECO:0007669"/>
    <property type="project" value="UniProtKB-SubCell"/>
</dbReference>
<dbReference type="GO" id="GO:0034755">
    <property type="term" value="P:iron ion transmembrane transport"/>
    <property type="evidence" value="ECO:0007669"/>
    <property type="project" value="TreeGrafter"/>
</dbReference>
<dbReference type="PANTHER" id="PTHR11706">
    <property type="entry name" value="SOLUTE CARRIER PROTEIN FAMILY 11 MEMBER"/>
    <property type="match status" value="1"/>
</dbReference>
<dbReference type="GO" id="GO:0015086">
    <property type="term" value="F:cadmium ion transmembrane transporter activity"/>
    <property type="evidence" value="ECO:0007669"/>
    <property type="project" value="TreeGrafter"/>
</dbReference>
<dbReference type="InterPro" id="IPR001046">
    <property type="entry name" value="NRAMP_fam"/>
</dbReference>
<keyword evidence="5 7" id="KW-1133">Transmembrane helix</keyword>
<evidence type="ECO:0000256" key="6">
    <source>
        <dbReference type="ARBA" id="ARBA00023136"/>
    </source>
</evidence>
<comment type="subcellular location">
    <subcellularLocation>
        <location evidence="7">Cell membrane</location>
        <topology evidence="7">Multi-pass membrane protein</topology>
    </subcellularLocation>
    <subcellularLocation>
        <location evidence="1">Membrane</location>
        <topology evidence="1">Multi-pass membrane protein</topology>
    </subcellularLocation>
</comment>
<evidence type="ECO:0000313" key="9">
    <source>
        <dbReference type="Proteomes" id="UP000539175"/>
    </source>
</evidence>
<feature type="transmembrane region" description="Helical" evidence="7">
    <location>
        <begin position="373"/>
        <end position="394"/>
    </location>
</feature>
<dbReference type="Pfam" id="PF01566">
    <property type="entry name" value="Nramp"/>
    <property type="match status" value="1"/>
</dbReference>
<dbReference type="EMBL" id="JACIIZ010000014">
    <property type="protein sequence ID" value="MBB6253938.1"/>
    <property type="molecule type" value="Genomic_DNA"/>
</dbReference>
<keyword evidence="7" id="KW-0406">Ion transport</keyword>
<evidence type="ECO:0000256" key="2">
    <source>
        <dbReference type="ARBA" id="ARBA00022448"/>
    </source>
</evidence>
<evidence type="ECO:0000256" key="1">
    <source>
        <dbReference type="ARBA" id="ARBA00004141"/>
    </source>
</evidence>
<feature type="transmembrane region" description="Helical" evidence="7">
    <location>
        <begin position="294"/>
        <end position="318"/>
    </location>
</feature>
<sequence length="437" mass="46188">MQSVMEARKGKWPGPAGEHLAGVPISGGFWRKLLAFSGPGYLVAVGYMDPGNWATDIAGGSRFGYALLSVVLLSSLMAMLLQALSVRLGIASGRDLAQLCRERYGPRTAVVLWLLCEIAIIACDVAEVIGSAIALKLLFGLPLMLGAIITAFDSLLILALQNRGVRRLEAFILGLIALIGLCFLAEVAMSRPGMGAVLAGFIPTSDLLTDPGKLYVAVGILGATVMPHNLYLHSAVVRTRAFVRDEVGQREAIRFATLDSTLALSIAFFINAGILILAAAAFHGQALVDDIEEAYRLLSPMLGAPLASLLFAIALLAAGQNSTVTATLAGQVVMEGFVALRLKPVWRRLVTRLLALVPTLLVLAIAGDSAATALLIFTQVVLSLQLPFAVIPLVRFCGDHRVMGRLVAPRWLLMPAWAVAGIIVALNGVLIAQTVAG</sequence>
<organism evidence="8 9">
    <name type="scientific">Nitrospirillum iridis</name>
    <dbReference type="NCBI Taxonomy" id="765888"/>
    <lineage>
        <taxon>Bacteria</taxon>
        <taxon>Pseudomonadati</taxon>
        <taxon>Pseudomonadota</taxon>
        <taxon>Alphaproteobacteria</taxon>
        <taxon>Rhodospirillales</taxon>
        <taxon>Azospirillaceae</taxon>
        <taxon>Nitrospirillum</taxon>
    </lineage>
</organism>
<evidence type="ECO:0000313" key="8">
    <source>
        <dbReference type="EMBL" id="MBB6253938.1"/>
    </source>
</evidence>
<evidence type="ECO:0000256" key="7">
    <source>
        <dbReference type="HAMAP-Rule" id="MF_00221"/>
    </source>
</evidence>
<accession>A0A7X0B199</accession>
<dbReference type="Proteomes" id="UP000539175">
    <property type="component" value="Unassembled WGS sequence"/>
</dbReference>
<feature type="transmembrane region" description="Helical" evidence="7">
    <location>
        <begin position="139"/>
        <end position="158"/>
    </location>
</feature>
<keyword evidence="3 7" id="KW-0812">Transmembrane</keyword>
<keyword evidence="2 7" id="KW-0813">Transport</keyword>
<gene>
    <name evidence="7" type="primary">mntH</name>
    <name evidence="8" type="ORF">FHS74_004514</name>
</gene>
<dbReference type="GO" id="GO:0046872">
    <property type="term" value="F:metal ion binding"/>
    <property type="evidence" value="ECO:0007669"/>
    <property type="project" value="UniProtKB-UniRule"/>
</dbReference>
<protein>
    <recommendedName>
        <fullName evidence="7">Divalent metal cation transporter MntH</fullName>
    </recommendedName>
</protein>
<evidence type="ECO:0000256" key="3">
    <source>
        <dbReference type="ARBA" id="ARBA00022692"/>
    </source>
</evidence>
<name>A0A7X0B199_9PROT</name>
<keyword evidence="7" id="KW-1003">Cell membrane</keyword>
<keyword evidence="6 7" id="KW-0472">Membrane</keyword>
<dbReference type="NCBIfam" id="NF037982">
    <property type="entry name" value="Nramp_1"/>
    <property type="match status" value="1"/>
</dbReference>
<feature type="transmembrane region" description="Helical" evidence="7">
    <location>
        <begin position="63"/>
        <end position="90"/>
    </location>
</feature>
<keyword evidence="4 7" id="KW-0769">Symport</keyword>
<dbReference type="HAMAP" id="MF_00221">
    <property type="entry name" value="NRAMP"/>
    <property type="match status" value="1"/>
</dbReference>
<feature type="transmembrane region" description="Helical" evidence="7">
    <location>
        <begin position="262"/>
        <end position="282"/>
    </location>
</feature>
<keyword evidence="9" id="KW-1185">Reference proteome</keyword>
<feature type="transmembrane region" description="Helical" evidence="7">
    <location>
        <begin position="349"/>
        <end position="367"/>
    </location>
</feature>
<comment type="caution">
    <text evidence="8">The sequence shown here is derived from an EMBL/GenBank/DDBJ whole genome shotgun (WGS) entry which is preliminary data.</text>
</comment>
<dbReference type="PRINTS" id="PR00447">
    <property type="entry name" value="NATRESASSCMP"/>
</dbReference>
<dbReference type="NCBIfam" id="NF001923">
    <property type="entry name" value="PRK00701.1"/>
    <property type="match status" value="1"/>
</dbReference>
<feature type="transmembrane region" description="Helical" evidence="7">
    <location>
        <begin position="415"/>
        <end position="436"/>
    </location>
</feature>
<evidence type="ECO:0000256" key="5">
    <source>
        <dbReference type="ARBA" id="ARBA00022989"/>
    </source>
</evidence>
<feature type="transmembrane region" description="Helical" evidence="7">
    <location>
        <begin position="110"/>
        <end position="133"/>
    </location>
</feature>
<proteinExistence type="inferred from homology"/>
<comment type="similarity">
    <text evidence="7">Belongs to the NRAMP family.</text>
</comment>
<feature type="transmembrane region" description="Helical" evidence="7">
    <location>
        <begin position="170"/>
        <end position="189"/>
    </location>
</feature>
<dbReference type="NCBIfam" id="TIGR01197">
    <property type="entry name" value="nramp"/>
    <property type="match status" value="1"/>
</dbReference>
<comment type="function">
    <text evidence="7">H(+)-stimulated, divalent metal cation uptake system.</text>
</comment>
<reference evidence="8 9" key="1">
    <citation type="submission" date="2020-08" db="EMBL/GenBank/DDBJ databases">
        <title>Genomic Encyclopedia of Type Strains, Phase IV (KMG-IV): sequencing the most valuable type-strain genomes for metagenomic binning, comparative biology and taxonomic classification.</title>
        <authorList>
            <person name="Goeker M."/>
        </authorList>
    </citation>
    <scope>NUCLEOTIDE SEQUENCE [LARGE SCALE GENOMIC DNA]</scope>
    <source>
        <strain evidence="8 9">DSM 22198</strain>
    </source>
</reference>